<dbReference type="InterPro" id="IPR051132">
    <property type="entry name" value="3-5_Exonuclease_domain"/>
</dbReference>
<dbReference type="InterPro" id="IPR036397">
    <property type="entry name" value="RNaseH_sf"/>
</dbReference>
<dbReference type="Pfam" id="PF01612">
    <property type="entry name" value="DNA_pol_A_exo1"/>
    <property type="match status" value="1"/>
</dbReference>
<dbReference type="Gene3D" id="3.30.420.10">
    <property type="entry name" value="Ribonuclease H-like superfamily/Ribonuclease H"/>
    <property type="match status" value="1"/>
</dbReference>
<dbReference type="CDD" id="cd06141">
    <property type="entry name" value="WRN_exo"/>
    <property type="match status" value="1"/>
</dbReference>
<proteinExistence type="predicted"/>
<sequence>MNTTQIVTFGGKNIVTTVTNKAVVIDQWITDVTSHYTDNNETTVVGLDMEWRPNVTSTMNNKTSTLQLCINNKCLIVQLFYLDYIPQSLKDFLGRPNFIFVGVQVGEDAEKLFDEYGLFCCSTKDIQAYAMEQWPYRWYRRPGLKVLAKDIVGLYMPKPMHICRSDWQTRVLSEEQVEYACIDAYASYKIGHRLFM</sequence>
<feature type="domain" description="3'-5' exonuclease" evidence="3">
    <location>
        <begin position="26"/>
        <end position="195"/>
    </location>
</feature>
<dbReference type="FunFam" id="3.30.420.10:FF:000054">
    <property type="entry name" value="Werner Syndrome-like exonuclease"/>
    <property type="match status" value="1"/>
</dbReference>
<keyword evidence="1" id="KW-0540">Nuclease</keyword>
<name>A0AAW1IQY8_SAPOF</name>
<evidence type="ECO:0000256" key="1">
    <source>
        <dbReference type="ARBA" id="ARBA00022722"/>
    </source>
</evidence>
<dbReference type="SUPFAM" id="SSF53098">
    <property type="entry name" value="Ribonuclease H-like"/>
    <property type="match status" value="1"/>
</dbReference>
<dbReference type="GO" id="GO:0006139">
    <property type="term" value="P:nucleobase-containing compound metabolic process"/>
    <property type="evidence" value="ECO:0007669"/>
    <property type="project" value="InterPro"/>
</dbReference>
<evidence type="ECO:0000313" key="5">
    <source>
        <dbReference type="Proteomes" id="UP001443914"/>
    </source>
</evidence>
<dbReference type="GO" id="GO:0005634">
    <property type="term" value="C:nucleus"/>
    <property type="evidence" value="ECO:0007669"/>
    <property type="project" value="TreeGrafter"/>
</dbReference>
<dbReference type="AlphaFoldDB" id="A0AAW1IQY8"/>
<keyword evidence="2" id="KW-0378">Hydrolase</keyword>
<evidence type="ECO:0000259" key="3">
    <source>
        <dbReference type="SMART" id="SM00474"/>
    </source>
</evidence>
<gene>
    <name evidence="4" type="ORF">RND81_09G244200</name>
</gene>
<dbReference type="Proteomes" id="UP001443914">
    <property type="component" value="Unassembled WGS sequence"/>
</dbReference>
<dbReference type="PANTHER" id="PTHR13620:SF121">
    <property type="entry name" value="EMB|CAB82946.1-RELATED"/>
    <property type="match status" value="1"/>
</dbReference>
<accession>A0AAW1IQY8</accession>
<dbReference type="InterPro" id="IPR012337">
    <property type="entry name" value="RNaseH-like_sf"/>
</dbReference>
<keyword evidence="5" id="KW-1185">Reference proteome</keyword>
<dbReference type="GO" id="GO:0008408">
    <property type="term" value="F:3'-5' exonuclease activity"/>
    <property type="evidence" value="ECO:0007669"/>
    <property type="project" value="InterPro"/>
</dbReference>
<dbReference type="InterPro" id="IPR002562">
    <property type="entry name" value="3'-5'_exonuclease_dom"/>
</dbReference>
<reference evidence="4" key="1">
    <citation type="submission" date="2024-03" db="EMBL/GenBank/DDBJ databases">
        <title>WGS assembly of Saponaria officinalis var. Norfolk2.</title>
        <authorList>
            <person name="Jenkins J."/>
            <person name="Shu S."/>
            <person name="Grimwood J."/>
            <person name="Barry K."/>
            <person name="Goodstein D."/>
            <person name="Schmutz J."/>
            <person name="Leebens-Mack J."/>
            <person name="Osbourn A."/>
        </authorList>
    </citation>
    <scope>NUCLEOTIDE SEQUENCE [LARGE SCALE GENOMIC DNA]</scope>
    <source>
        <strain evidence="4">JIC</strain>
    </source>
</reference>
<dbReference type="EMBL" id="JBDFQZ010000009">
    <property type="protein sequence ID" value="KAK9692153.1"/>
    <property type="molecule type" value="Genomic_DNA"/>
</dbReference>
<evidence type="ECO:0000313" key="4">
    <source>
        <dbReference type="EMBL" id="KAK9692153.1"/>
    </source>
</evidence>
<organism evidence="4 5">
    <name type="scientific">Saponaria officinalis</name>
    <name type="common">Common soapwort</name>
    <name type="synonym">Lychnis saponaria</name>
    <dbReference type="NCBI Taxonomy" id="3572"/>
    <lineage>
        <taxon>Eukaryota</taxon>
        <taxon>Viridiplantae</taxon>
        <taxon>Streptophyta</taxon>
        <taxon>Embryophyta</taxon>
        <taxon>Tracheophyta</taxon>
        <taxon>Spermatophyta</taxon>
        <taxon>Magnoliopsida</taxon>
        <taxon>eudicotyledons</taxon>
        <taxon>Gunneridae</taxon>
        <taxon>Pentapetalae</taxon>
        <taxon>Caryophyllales</taxon>
        <taxon>Caryophyllaceae</taxon>
        <taxon>Caryophylleae</taxon>
        <taxon>Saponaria</taxon>
    </lineage>
</organism>
<dbReference type="GO" id="GO:0003676">
    <property type="term" value="F:nucleic acid binding"/>
    <property type="evidence" value="ECO:0007669"/>
    <property type="project" value="InterPro"/>
</dbReference>
<evidence type="ECO:0000256" key="2">
    <source>
        <dbReference type="ARBA" id="ARBA00022801"/>
    </source>
</evidence>
<dbReference type="GO" id="GO:0005737">
    <property type="term" value="C:cytoplasm"/>
    <property type="evidence" value="ECO:0007669"/>
    <property type="project" value="TreeGrafter"/>
</dbReference>
<dbReference type="SMART" id="SM00474">
    <property type="entry name" value="35EXOc"/>
    <property type="match status" value="1"/>
</dbReference>
<comment type="caution">
    <text evidence="4">The sequence shown here is derived from an EMBL/GenBank/DDBJ whole genome shotgun (WGS) entry which is preliminary data.</text>
</comment>
<protein>
    <recommendedName>
        <fullName evidence="3">3'-5' exonuclease domain-containing protein</fullName>
    </recommendedName>
</protein>
<dbReference type="PANTHER" id="PTHR13620">
    <property type="entry name" value="3-5 EXONUCLEASE"/>
    <property type="match status" value="1"/>
</dbReference>